<keyword evidence="3" id="KW-0238">DNA-binding</keyword>
<comment type="caution">
    <text evidence="8">The sequence shown here is derived from an EMBL/GenBank/DDBJ whole genome shotgun (WGS) entry which is preliminary data.</text>
</comment>
<dbReference type="InterPro" id="IPR052761">
    <property type="entry name" value="Fungal_Detox/Toxin_TFs"/>
</dbReference>
<dbReference type="PROSITE" id="PS00463">
    <property type="entry name" value="ZN2_CY6_FUNGAL_1"/>
    <property type="match status" value="1"/>
</dbReference>
<feature type="domain" description="Zn(2)-C6 fungal-type" evidence="7">
    <location>
        <begin position="13"/>
        <end position="45"/>
    </location>
</feature>
<gene>
    <name evidence="8" type="ORF">FE257_004010</name>
</gene>
<evidence type="ECO:0000256" key="1">
    <source>
        <dbReference type="ARBA" id="ARBA00022723"/>
    </source>
</evidence>
<dbReference type="InterPro" id="IPR007219">
    <property type="entry name" value="XnlR_reg_dom"/>
</dbReference>
<dbReference type="SMART" id="SM00906">
    <property type="entry name" value="Fungal_trans"/>
    <property type="match status" value="1"/>
</dbReference>
<dbReference type="GO" id="GO:0006351">
    <property type="term" value="P:DNA-templated transcription"/>
    <property type="evidence" value="ECO:0007669"/>
    <property type="project" value="InterPro"/>
</dbReference>
<dbReference type="Gene3D" id="4.10.240.10">
    <property type="entry name" value="Zn(2)-C6 fungal-type DNA-binding domain"/>
    <property type="match status" value="1"/>
</dbReference>
<keyword evidence="4" id="KW-0804">Transcription</keyword>
<dbReference type="InterPro" id="IPR001138">
    <property type="entry name" value="Zn2Cys6_DnaBD"/>
</dbReference>
<accession>A0AAD4CTK4</accession>
<evidence type="ECO:0000256" key="6">
    <source>
        <dbReference type="SAM" id="MobiDB-lite"/>
    </source>
</evidence>
<evidence type="ECO:0000259" key="7">
    <source>
        <dbReference type="PROSITE" id="PS50048"/>
    </source>
</evidence>
<dbReference type="PANTHER" id="PTHR47425:SF3">
    <property type="entry name" value="ZN(II)2CYS6 TRANSCRIPTION FACTOR (EUROFUNG)"/>
    <property type="match status" value="1"/>
</dbReference>
<dbReference type="GO" id="GO:0009893">
    <property type="term" value="P:positive regulation of metabolic process"/>
    <property type="evidence" value="ECO:0007669"/>
    <property type="project" value="UniProtKB-ARBA"/>
</dbReference>
<dbReference type="AlphaFoldDB" id="A0AAD4CTK4"/>
<dbReference type="GO" id="GO:0000981">
    <property type="term" value="F:DNA-binding transcription factor activity, RNA polymerase II-specific"/>
    <property type="evidence" value="ECO:0007669"/>
    <property type="project" value="InterPro"/>
</dbReference>
<organism evidence="8 9">
    <name type="scientific">Aspergillus nanangensis</name>
    <dbReference type="NCBI Taxonomy" id="2582783"/>
    <lineage>
        <taxon>Eukaryota</taxon>
        <taxon>Fungi</taxon>
        <taxon>Dikarya</taxon>
        <taxon>Ascomycota</taxon>
        <taxon>Pezizomycotina</taxon>
        <taxon>Eurotiomycetes</taxon>
        <taxon>Eurotiomycetidae</taxon>
        <taxon>Eurotiales</taxon>
        <taxon>Aspergillaceae</taxon>
        <taxon>Aspergillus</taxon>
        <taxon>Aspergillus subgen. Circumdati</taxon>
    </lineage>
</organism>
<evidence type="ECO:0000313" key="9">
    <source>
        <dbReference type="Proteomes" id="UP001194746"/>
    </source>
</evidence>
<dbReference type="PANTHER" id="PTHR47425">
    <property type="entry name" value="FARB-RELATED"/>
    <property type="match status" value="1"/>
</dbReference>
<dbReference type="GO" id="GO:0003677">
    <property type="term" value="F:DNA binding"/>
    <property type="evidence" value="ECO:0007669"/>
    <property type="project" value="UniProtKB-KW"/>
</dbReference>
<evidence type="ECO:0000256" key="3">
    <source>
        <dbReference type="ARBA" id="ARBA00023125"/>
    </source>
</evidence>
<dbReference type="Pfam" id="PF00172">
    <property type="entry name" value="Zn_clus"/>
    <property type="match status" value="1"/>
</dbReference>
<keyword evidence="5" id="KW-0539">Nucleus</keyword>
<keyword evidence="9" id="KW-1185">Reference proteome</keyword>
<feature type="region of interest" description="Disordered" evidence="6">
    <location>
        <begin position="54"/>
        <end position="123"/>
    </location>
</feature>
<dbReference type="GO" id="GO:0008270">
    <property type="term" value="F:zinc ion binding"/>
    <property type="evidence" value="ECO:0007669"/>
    <property type="project" value="InterPro"/>
</dbReference>
<evidence type="ECO:0000256" key="4">
    <source>
        <dbReference type="ARBA" id="ARBA00023163"/>
    </source>
</evidence>
<dbReference type="InterPro" id="IPR036864">
    <property type="entry name" value="Zn2-C6_fun-type_DNA-bd_sf"/>
</dbReference>
<dbReference type="CDD" id="cd12148">
    <property type="entry name" value="fungal_TF_MHR"/>
    <property type="match status" value="1"/>
</dbReference>
<keyword evidence="1" id="KW-0479">Metal-binding</keyword>
<proteinExistence type="predicted"/>
<dbReference type="PROSITE" id="PS50048">
    <property type="entry name" value="ZN2_CY6_FUNGAL_2"/>
    <property type="match status" value="1"/>
</dbReference>
<sequence>MDDRVTKKRAPRACLHCRNRKVRCDVVTGGHPCTNCRLDSLTCKVAESVRTRKPAPITSISRSPPQRSVEHSRASNSPGDQFPVSLTFDDQMDVSQTGGGLDENYHSSPAQSAAMDSSQGSTGSHLQHLPAYIKPLAAHISADDMEYLAKKDALTIPEDELRDELIKHYIKLVHPFMPILDVDEFVTPILRADGSSPVSLLLFQAVMFVSVSFVDINILRCRGYLCRKSTRKRFFGRVRLLYGLDCEPNRLALLQSLLFMTYWYDTPEDEKDTWHWMGISLSLAQVMGIHRNPESLRISPKAKRHRIRLWWSCLMRDRLLGLGIRRPARVRPDDFNVPMLTLDHFNMGPVSDEVAMLLGQSALALNVDTQRTLSIMCIELAKLCTCIGHVLLSQYSVLASHSTSSEYFSSVMVFPRKTAEQDSEAAKCDEELGEWYRSLDPCSLYTPYTANSVQGQDEADQIIRLHQMSLRMIYLTTLGVLHKPQTFRRASDIAAGGTTDNISRQKVTEAAIEMTQLAYDMQLHNQLRYLSTSSIPAFVSAALIHLFEIRSTQEDVRNISIGRFFQCMQVLRQLQDMYASADYAVYFLESVIQNTGIQVPMLSFTHSHNSQRRPQLNGRAFPMPVTLNAPYSSHAEATQKPYPTPSSFGTRPAPTGSPPMPSHGTGTSLVGPTAPSQALPLDAGGGTHDGLFSQEDASAAGPQSNNWNEVDHLLCAFINFDSDAGFSMSPTYTANG</sequence>
<dbReference type="Pfam" id="PF04082">
    <property type="entry name" value="Fungal_trans"/>
    <property type="match status" value="1"/>
</dbReference>
<dbReference type="EMBL" id="VCAU01000018">
    <property type="protein sequence ID" value="KAF9891543.1"/>
    <property type="molecule type" value="Genomic_DNA"/>
</dbReference>
<name>A0AAD4CTK4_ASPNN</name>
<feature type="compositionally biased region" description="Polar residues" evidence="6">
    <location>
        <begin position="106"/>
        <end position="123"/>
    </location>
</feature>
<dbReference type="SMART" id="SM00066">
    <property type="entry name" value="GAL4"/>
    <property type="match status" value="1"/>
</dbReference>
<keyword evidence="2" id="KW-0805">Transcription regulation</keyword>
<dbReference type="CDD" id="cd00067">
    <property type="entry name" value="GAL4"/>
    <property type="match status" value="1"/>
</dbReference>
<dbReference type="Proteomes" id="UP001194746">
    <property type="component" value="Unassembled WGS sequence"/>
</dbReference>
<reference evidence="8" key="1">
    <citation type="journal article" date="2019" name="Beilstein J. Org. Chem.">
        <title>Nanangenines: drimane sesquiterpenoids as the dominant metabolite cohort of a novel Australian fungus, Aspergillus nanangensis.</title>
        <authorList>
            <person name="Lacey H.J."/>
            <person name="Gilchrist C.L.M."/>
            <person name="Crombie A."/>
            <person name="Kalaitzis J.A."/>
            <person name="Vuong D."/>
            <person name="Rutledge P.J."/>
            <person name="Turner P."/>
            <person name="Pitt J.I."/>
            <person name="Lacey E."/>
            <person name="Chooi Y.H."/>
            <person name="Piggott A.M."/>
        </authorList>
    </citation>
    <scope>NUCLEOTIDE SEQUENCE</scope>
    <source>
        <strain evidence="8">MST-FP2251</strain>
    </source>
</reference>
<evidence type="ECO:0000256" key="2">
    <source>
        <dbReference type="ARBA" id="ARBA00023015"/>
    </source>
</evidence>
<feature type="compositionally biased region" description="Polar residues" evidence="6">
    <location>
        <begin position="664"/>
        <end position="676"/>
    </location>
</feature>
<dbReference type="SUPFAM" id="SSF57701">
    <property type="entry name" value="Zn2/Cys6 DNA-binding domain"/>
    <property type="match status" value="1"/>
</dbReference>
<reference evidence="8" key="2">
    <citation type="submission" date="2020-02" db="EMBL/GenBank/DDBJ databases">
        <authorList>
            <person name="Gilchrist C.L.M."/>
            <person name="Chooi Y.-H."/>
        </authorList>
    </citation>
    <scope>NUCLEOTIDE SEQUENCE</scope>
    <source>
        <strain evidence="8">MST-FP2251</strain>
    </source>
</reference>
<protein>
    <recommendedName>
        <fullName evidence="7">Zn(2)-C6 fungal-type domain-containing protein</fullName>
    </recommendedName>
</protein>
<feature type="region of interest" description="Disordered" evidence="6">
    <location>
        <begin position="634"/>
        <end position="704"/>
    </location>
</feature>
<evidence type="ECO:0000256" key="5">
    <source>
        <dbReference type="ARBA" id="ARBA00023242"/>
    </source>
</evidence>
<evidence type="ECO:0000313" key="8">
    <source>
        <dbReference type="EMBL" id="KAF9891543.1"/>
    </source>
</evidence>